<feature type="region of interest" description="Disordered" evidence="1">
    <location>
        <begin position="84"/>
        <end position="108"/>
    </location>
</feature>
<dbReference type="GeneID" id="19333743"/>
<feature type="compositionally biased region" description="Polar residues" evidence="1">
    <location>
        <begin position="197"/>
        <end position="206"/>
    </location>
</feature>
<protein>
    <submittedName>
        <fullName evidence="2">Uncharacterized protein</fullName>
    </submittedName>
</protein>
<dbReference type="AlphaFoldDB" id="M2ZN16"/>
<proteinExistence type="predicted"/>
<evidence type="ECO:0000313" key="3">
    <source>
        <dbReference type="Proteomes" id="UP000016932"/>
    </source>
</evidence>
<accession>M2ZN16</accession>
<organism evidence="2 3">
    <name type="scientific">Pseudocercospora fijiensis (strain CIRAD86)</name>
    <name type="common">Black leaf streak disease fungus</name>
    <name type="synonym">Mycosphaerella fijiensis</name>
    <dbReference type="NCBI Taxonomy" id="383855"/>
    <lineage>
        <taxon>Eukaryota</taxon>
        <taxon>Fungi</taxon>
        <taxon>Dikarya</taxon>
        <taxon>Ascomycota</taxon>
        <taxon>Pezizomycotina</taxon>
        <taxon>Dothideomycetes</taxon>
        <taxon>Dothideomycetidae</taxon>
        <taxon>Mycosphaerellales</taxon>
        <taxon>Mycosphaerellaceae</taxon>
        <taxon>Pseudocercospora</taxon>
    </lineage>
</organism>
<gene>
    <name evidence="2" type="ORF">MYCFIDRAFT_177446</name>
</gene>
<dbReference type="VEuPathDB" id="FungiDB:MYCFIDRAFT_177446"/>
<sequence>MWTRLPIGSSSVLEEPSRRQRYVLACEGQTSRTRLQGVLLNRERQRSLGRESIAEPKLPDSSTRNGIIRSIMVDCNPLNTAGPIGYKTNRSDDIGRHSDGYGPPSSQSSKLEAFLHGHLRTISAGTQMELSITPNKRLDSATCASTTDHDLKLRILSKLFAPALKTLDERATLAHSTRYHDLMRRKADTATRRTQTRHPNLETSTRSRQRALVASPPDPRRTQSLKWSPRFRRRAESSAALHRLSRGWELKFAESVKWVWDAMSGRQKKPFKLLRRCHQQKQASVRNVRFGRDLMAAFDCESRTPSIGLAIQSNSIRLIPAD</sequence>
<evidence type="ECO:0000313" key="2">
    <source>
        <dbReference type="EMBL" id="EME80504.1"/>
    </source>
</evidence>
<evidence type="ECO:0000256" key="1">
    <source>
        <dbReference type="SAM" id="MobiDB-lite"/>
    </source>
</evidence>
<dbReference type="HOGENOM" id="CLU_863629_0_0_1"/>
<name>M2ZN16_PSEFD</name>
<keyword evidence="3" id="KW-1185">Reference proteome</keyword>
<reference evidence="2 3" key="1">
    <citation type="journal article" date="2012" name="PLoS Pathog.">
        <title>Diverse lifestyles and strategies of plant pathogenesis encoded in the genomes of eighteen Dothideomycetes fungi.</title>
        <authorList>
            <person name="Ohm R.A."/>
            <person name="Feau N."/>
            <person name="Henrissat B."/>
            <person name="Schoch C.L."/>
            <person name="Horwitz B.A."/>
            <person name="Barry K.W."/>
            <person name="Condon B.J."/>
            <person name="Copeland A.C."/>
            <person name="Dhillon B."/>
            <person name="Glaser F."/>
            <person name="Hesse C.N."/>
            <person name="Kosti I."/>
            <person name="LaButti K."/>
            <person name="Lindquist E.A."/>
            <person name="Lucas S."/>
            <person name="Salamov A.A."/>
            <person name="Bradshaw R.E."/>
            <person name="Ciuffetti L."/>
            <person name="Hamelin R.C."/>
            <person name="Kema G.H.J."/>
            <person name="Lawrence C."/>
            <person name="Scott J.A."/>
            <person name="Spatafora J.W."/>
            <person name="Turgeon B.G."/>
            <person name="de Wit P.J.G.M."/>
            <person name="Zhong S."/>
            <person name="Goodwin S.B."/>
            <person name="Grigoriev I.V."/>
        </authorList>
    </citation>
    <scope>NUCLEOTIDE SEQUENCE [LARGE SCALE GENOMIC DNA]</scope>
    <source>
        <strain evidence="2 3">CIRAD86</strain>
    </source>
</reference>
<dbReference type="KEGG" id="pfj:MYCFIDRAFT_177446"/>
<feature type="compositionally biased region" description="Basic and acidic residues" evidence="1">
    <location>
        <begin position="89"/>
        <end position="99"/>
    </location>
</feature>
<dbReference type="RefSeq" id="XP_007929419.1">
    <property type="nucleotide sequence ID" value="XM_007931228.1"/>
</dbReference>
<feature type="region of interest" description="Disordered" evidence="1">
    <location>
        <begin position="184"/>
        <end position="225"/>
    </location>
</feature>
<dbReference type="Proteomes" id="UP000016932">
    <property type="component" value="Unassembled WGS sequence"/>
</dbReference>
<dbReference type="EMBL" id="KB446561">
    <property type="protein sequence ID" value="EME80504.1"/>
    <property type="molecule type" value="Genomic_DNA"/>
</dbReference>